<keyword evidence="5" id="KW-0997">Cell inner membrane</keyword>
<evidence type="ECO:0000256" key="3">
    <source>
        <dbReference type="ARBA" id="ARBA00022448"/>
    </source>
</evidence>
<comment type="similarity">
    <text evidence="2">Belongs to the TonB family.</text>
</comment>
<reference evidence="12 13" key="1">
    <citation type="submission" date="2016-08" db="EMBL/GenBank/DDBJ databases">
        <title>Hymenobacter coccineus sp. nov., Hymenobacter lapidarius sp. nov. and Hymenobacter glacialis sp. nov., isolated from Antarctic soil.</title>
        <authorList>
            <person name="Sedlacek I."/>
            <person name="Kralova S."/>
            <person name="Kyrova K."/>
            <person name="Maslanova I."/>
            <person name="Stankova E."/>
            <person name="Vrbovska V."/>
            <person name="Nemec M."/>
            <person name="Bartak M."/>
            <person name="Svec P."/>
            <person name="Busse H.-J."/>
            <person name="Pantucek R."/>
        </authorList>
    </citation>
    <scope>NUCLEOTIDE SEQUENCE [LARGE SCALE GENOMIC DNA]</scope>
    <source>
        <strain evidence="12 13">CCM 8643</strain>
    </source>
</reference>
<feature type="region of interest" description="Disordered" evidence="10">
    <location>
        <begin position="184"/>
        <end position="205"/>
    </location>
</feature>
<protein>
    <recommendedName>
        <fullName evidence="11">TonB C-terminal domain-containing protein</fullName>
    </recommendedName>
</protein>
<feature type="domain" description="TonB C-terminal" evidence="11">
    <location>
        <begin position="321"/>
        <end position="408"/>
    </location>
</feature>
<evidence type="ECO:0000256" key="7">
    <source>
        <dbReference type="ARBA" id="ARBA00022927"/>
    </source>
</evidence>
<evidence type="ECO:0000313" key="12">
    <source>
        <dbReference type="EMBL" id="OGX89606.1"/>
    </source>
</evidence>
<keyword evidence="6" id="KW-0812">Transmembrane</keyword>
<evidence type="ECO:0000256" key="4">
    <source>
        <dbReference type="ARBA" id="ARBA00022475"/>
    </source>
</evidence>
<dbReference type="AlphaFoldDB" id="A0A1G1TFE8"/>
<dbReference type="PANTHER" id="PTHR33446:SF2">
    <property type="entry name" value="PROTEIN TONB"/>
    <property type="match status" value="1"/>
</dbReference>
<dbReference type="InterPro" id="IPR037682">
    <property type="entry name" value="TonB_C"/>
</dbReference>
<comment type="caution">
    <text evidence="12">The sequence shown here is derived from an EMBL/GenBank/DDBJ whole genome shotgun (WGS) entry which is preliminary data.</text>
</comment>
<dbReference type="Pfam" id="PF03544">
    <property type="entry name" value="TonB_C"/>
    <property type="match status" value="1"/>
</dbReference>
<dbReference type="GO" id="GO:0031992">
    <property type="term" value="F:energy transducer activity"/>
    <property type="evidence" value="ECO:0007669"/>
    <property type="project" value="TreeGrafter"/>
</dbReference>
<dbReference type="Proteomes" id="UP000176294">
    <property type="component" value="Unassembled WGS sequence"/>
</dbReference>
<keyword evidence="9" id="KW-0472">Membrane</keyword>
<dbReference type="PROSITE" id="PS52015">
    <property type="entry name" value="TONB_CTD"/>
    <property type="match status" value="1"/>
</dbReference>
<keyword evidence="3" id="KW-0813">Transport</keyword>
<organism evidence="12 13">
    <name type="scientific">Hymenobacter lapidarius</name>
    <dbReference type="NCBI Taxonomy" id="1908237"/>
    <lineage>
        <taxon>Bacteria</taxon>
        <taxon>Pseudomonadati</taxon>
        <taxon>Bacteroidota</taxon>
        <taxon>Cytophagia</taxon>
        <taxon>Cytophagales</taxon>
        <taxon>Hymenobacteraceae</taxon>
        <taxon>Hymenobacter</taxon>
    </lineage>
</organism>
<proteinExistence type="inferred from homology"/>
<dbReference type="InterPro" id="IPR051045">
    <property type="entry name" value="TonB-dependent_transducer"/>
</dbReference>
<keyword evidence="4" id="KW-1003">Cell membrane</keyword>
<dbReference type="GO" id="GO:0015031">
    <property type="term" value="P:protein transport"/>
    <property type="evidence" value="ECO:0007669"/>
    <property type="project" value="UniProtKB-KW"/>
</dbReference>
<evidence type="ECO:0000256" key="9">
    <source>
        <dbReference type="ARBA" id="ARBA00023136"/>
    </source>
</evidence>
<gene>
    <name evidence="12" type="ORF">BEN47_06925</name>
</gene>
<dbReference type="Gene3D" id="3.30.1150.10">
    <property type="match status" value="1"/>
</dbReference>
<evidence type="ECO:0000256" key="2">
    <source>
        <dbReference type="ARBA" id="ARBA00006555"/>
    </source>
</evidence>
<sequence>MLPVDLPFALLPAPGPHPATAELRAYAAGTLAPADEHRIEAHSLDCERCAELVAGFSMSDAATTDHAVAELRTRLQTRVGQPDAAPVAPARTWPRLAAAAALVGVVAAGLWGLDQRKADAPTVAAVRQEAMQQAAPAPLPEPLAPAAAPAATAAAPAETIAAIQAAKTETETAFYAAVTTPPARRTEPAARAIRHSTRPSDTAASATNEVALAGVPQADKAVAAAEMKEVAAVVYEASANDEAGEVLVSPAAPNAKKMLRRQVAIADSAQAQNTANQQAVSKAKARLMAVATPALSGAMAGRTAATSMPAPASINPAPVGGMGDLREYIRKTAVEFEPEARAMRLTGLVHVKFTVGADGKLSDFKVSRGLRDDYDAEAIRIISEGPAWQPGVAGGRRAPLPMEVTVPF</sequence>
<dbReference type="InterPro" id="IPR006260">
    <property type="entry name" value="TonB/TolA_C"/>
</dbReference>
<accession>A0A1G1TFE8</accession>
<dbReference type="InterPro" id="IPR041916">
    <property type="entry name" value="Anti_sigma_zinc_sf"/>
</dbReference>
<dbReference type="OrthoDB" id="1112758at2"/>
<evidence type="ECO:0000256" key="1">
    <source>
        <dbReference type="ARBA" id="ARBA00004383"/>
    </source>
</evidence>
<dbReference type="GO" id="GO:0098797">
    <property type="term" value="C:plasma membrane protein complex"/>
    <property type="evidence" value="ECO:0007669"/>
    <property type="project" value="TreeGrafter"/>
</dbReference>
<keyword evidence="7" id="KW-0653">Protein transport</keyword>
<keyword evidence="13" id="KW-1185">Reference proteome</keyword>
<dbReference type="PANTHER" id="PTHR33446">
    <property type="entry name" value="PROTEIN TONB-RELATED"/>
    <property type="match status" value="1"/>
</dbReference>
<dbReference type="GO" id="GO:0055085">
    <property type="term" value="P:transmembrane transport"/>
    <property type="evidence" value="ECO:0007669"/>
    <property type="project" value="InterPro"/>
</dbReference>
<name>A0A1G1TFE8_9BACT</name>
<dbReference type="EMBL" id="MDZB01000011">
    <property type="protein sequence ID" value="OGX89606.1"/>
    <property type="molecule type" value="Genomic_DNA"/>
</dbReference>
<dbReference type="STRING" id="1908237.BEN47_06925"/>
<dbReference type="NCBIfam" id="TIGR01352">
    <property type="entry name" value="tonB_Cterm"/>
    <property type="match status" value="1"/>
</dbReference>
<keyword evidence="8" id="KW-1133">Transmembrane helix</keyword>
<evidence type="ECO:0000256" key="6">
    <source>
        <dbReference type="ARBA" id="ARBA00022692"/>
    </source>
</evidence>
<evidence type="ECO:0000313" key="13">
    <source>
        <dbReference type="Proteomes" id="UP000176294"/>
    </source>
</evidence>
<dbReference type="RefSeq" id="WP_070724259.1">
    <property type="nucleotide sequence ID" value="NZ_MDZB01000011.1"/>
</dbReference>
<evidence type="ECO:0000256" key="10">
    <source>
        <dbReference type="SAM" id="MobiDB-lite"/>
    </source>
</evidence>
<evidence type="ECO:0000256" key="8">
    <source>
        <dbReference type="ARBA" id="ARBA00022989"/>
    </source>
</evidence>
<comment type="subcellular location">
    <subcellularLocation>
        <location evidence="1">Cell inner membrane</location>
        <topology evidence="1">Single-pass membrane protein</topology>
        <orientation evidence="1">Periplasmic side</orientation>
    </subcellularLocation>
</comment>
<evidence type="ECO:0000256" key="5">
    <source>
        <dbReference type="ARBA" id="ARBA00022519"/>
    </source>
</evidence>
<dbReference type="SUPFAM" id="SSF74653">
    <property type="entry name" value="TolA/TonB C-terminal domain"/>
    <property type="match status" value="1"/>
</dbReference>
<dbReference type="Gene3D" id="1.10.10.1320">
    <property type="entry name" value="Anti-sigma factor, zinc-finger domain"/>
    <property type="match status" value="1"/>
</dbReference>
<evidence type="ECO:0000259" key="11">
    <source>
        <dbReference type="PROSITE" id="PS52015"/>
    </source>
</evidence>